<keyword evidence="6" id="KW-1185">Reference proteome</keyword>
<evidence type="ECO:0000256" key="1">
    <source>
        <dbReference type="ARBA" id="ARBA00022630"/>
    </source>
</evidence>
<feature type="domain" description="FAD-binding" evidence="4">
    <location>
        <begin position="4"/>
        <end position="173"/>
    </location>
</feature>
<evidence type="ECO:0000313" key="6">
    <source>
        <dbReference type="Proteomes" id="UP000230002"/>
    </source>
</evidence>
<protein>
    <recommendedName>
        <fullName evidence="4">FAD-binding domain-containing protein</fullName>
    </recommendedName>
</protein>
<dbReference type="PRINTS" id="PR00420">
    <property type="entry name" value="RNGMNOXGNASE"/>
</dbReference>
<feature type="domain" description="FAD-binding" evidence="4">
    <location>
        <begin position="312"/>
        <end position="377"/>
    </location>
</feature>
<dbReference type="Proteomes" id="UP000230002">
    <property type="component" value="Unassembled WGS sequence"/>
</dbReference>
<dbReference type="GO" id="GO:0016491">
    <property type="term" value="F:oxidoreductase activity"/>
    <property type="evidence" value="ECO:0007669"/>
    <property type="project" value="UniProtKB-KW"/>
</dbReference>
<dbReference type="InterPro" id="IPR036188">
    <property type="entry name" value="FAD/NAD-bd_sf"/>
</dbReference>
<dbReference type="Gene3D" id="3.50.50.60">
    <property type="entry name" value="FAD/NAD(P)-binding domain"/>
    <property type="match status" value="1"/>
</dbReference>
<dbReference type="GO" id="GO:0071949">
    <property type="term" value="F:FAD binding"/>
    <property type="evidence" value="ECO:0007669"/>
    <property type="project" value="InterPro"/>
</dbReference>
<dbReference type="STRING" id="1077348.A0A2G8SSA7"/>
<dbReference type="PANTHER" id="PTHR46720">
    <property type="entry name" value="HYDROXYLASE, PUTATIVE (AFU_ORTHOLOGUE AFUA_3G01460)-RELATED"/>
    <property type="match status" value="1"/>
</dbReference>
<dbReference type="InterPro" id="IPR051104">
    <property type="entry name" value="FAD_monoxygenase"/>
</dbReference>
<comment type="caution">
    <text evidence="5">The sequence shown here is derived from an EMBL/GenBank/DDBJ whole genome shotgun (WGS) entry which is preliminary data.</text>
</comment>
<organism evidence="5 6">
    <name type="scientific">Ganoderma sinense ZZ0214-1</name>
    <dbReference type="NCBI Taxonomy" id="1077348"/>
    <lineage>
        <taxon>Eukaryota</taxon>
        <taxon>Fungi</taxon>
        <taxon>Dikarya</taxon>
        <taxon>Basidiomycota</taxon>
        <taxon>Agaricomycotina</taxon>
        <taxon>Agaricomycetes</taxon>
        <taxon>Polyporales</taxon>
        <taxon>Polyporaceae</taxon>
        <taxon>Ganoderma</taxon>
    </lineage>
</organism>
<keyword evidence="2" id="KW-0274">FAD</keyword>
<dbReference type="AlphaFoldDB" id="A0A2G8SSA7"/>
<keyword evidence="1" id="KW-0285">Flavoprotein</keyword>
<keyword evidence="3" id="KW-0560">Oxidoreductase</keyword>
<dbReference type="PANTHER" id="PTHR46720:SF3">
    <property type="entry name" value="FAD-BINDING DOMAIN-CONTAINING PROTEIN-RELATED"/>
    <property type="match status" value="1"/>
</dbReference>
<gene>
    <name evidence="5" type="ORF">GSI_00323</name>
</gene>
<evidence type="ECO:0000256" key="3">
    <source>
        <dbReference type="ARBA" id="ARBA00023002"/>
    </source>
</evidence>
<dbReference type="SUPFAM" id="SSF54373">
    <property type="entry name" value="FAD-linked reductases, C-terminal domain"/>
    <property type="match status" value="1"/>
</dbReference>
<name>A0A2G8SSA7_9APHY</name>
<dbReference type="OrthoDB" id="417877at2759"/>
<dbReference type="Pfam" id="PF01494">
    <property type="entry name" value="FAD_binding_3"/>
    <property type="match status" value="2"/>
</dbReference>
<dbReference type="SUPFAM" id="SSF51905">
    <property type="entry name" value="FAD/NAD(P)-binding domain"/>
    <property type="match status" value="1"/>
</dbReference>
<evidence type="ECO:0000259" key="4">
    <source>
        <dbReference type="Pfam" id="PF01494"/>
    </source>
</evidence>
<reference evidence="5 6" key="1">
    <citation type="journal article" date="2015" name="Sci. Rep.">
        <title>Chromosome-level genome map provides insights into diverse defense mechanisms in the medicinal fungus Ganoderma sinense.</title>
        <authorList>
            <person name="Zhu Y."/>
            <person name="Xu J."/>
            <person name="Sun C."/>
            <person name="Zhou S."/>
            <person name="Xu H."/>
            <person name="Nelson D.R."/>
            <person name="Qian J."/>
            <person name="Song J."/>
            <person name="Luo H."/>
            <person name="Xiang L."/>
            <person name="Li Y."/>
            <person name="Xu Z."/>
            <person name="Ji A."/>
            <person name="Wang L."/>
            <person name="Lu S."/>
            <person name="Hayward A."/>
            <person name="Sun W."/>
            <person name="Li X."/>
            <person name="Schwartz D.C."/>
            <person name="Wang Y."/>
            <person name="Chen S."/>
        </authorList>
    </citation>
    <scope>NUCLEOTIDE SEQUENCE [LARGE SCALE GENOMIC DNA]</scope>
    <source>
        <strain evidence="5 6">ZZ0214-1</strain>
    </source>
</reference>
<dbReference type="InterPro" id="IPR002938">
    <property type="entry name" value="FAD-bd"/>
</dbReference>
<dbReference type="EMBL" id="AYKW01000001">
    <property type="protein sequence ID" value="PIL36634.1"/>
    <property type="molecule type" value="Genomic_DNA"/>
</dbReference>
<evidence type="ECO:0000313" key="5">
    <source>
        <dbReference type="EMBL" id="PIL36634.1"/>
    </source>
</evidence>
<sequence length="452" mass="49325">MSKFTVAIIGAGLSGLALAISLQRFAPDVDFEIYEGAAELAEIGAGIGLAPRTWAMVQALGIEDTLLKISGDGDRPMISLVHRKSDQAEGVDFDRVEVTERNYSFHRADLQNAFLQLVQPPRQVRLGKRVLAYEQSDDGIVLRFQDGTTARCDVLFGCDGIRSVIRAAMYSQFADAAQRAGRPEEAAELRSHKAAVFSGEEMYRCLIRKDQLLPDELKNHPAISSSVLIVYCGKNKHLVTYPIAQGRIINVGVGISIPGTEGTIYEGPWTSPAGKDDIVKGFGSWEPQVQEIIKHVDSGLKWAINVVTKLPTFIQGRVALVGDAAHAMCPHLGAGAGQCIEDAFMLAHLLARPDITKANASTALQVYDEIRRPFTQIISELARRRGQLHHLTAPQFADLTPELSATGEALSMDQLWEVGKTMQQLRDWQDGSSVVEDVAGAMQRLDWILAGA</sequence>
<dbReference type="GO" id="GO:0044550">
    <property type="term" value="P:secondary metabolite biosynthetic process"/>
    <property type="evidence" value="ECO:0007669"/>
    <property type="project" value="TreeGrafter"/>
</dbReference>
<evidence type="ECO:0000256" key="2">
    <source>
        <dbReference type="ARBA" id="ARBA00022827"/>
    </source>
</evidence>
<proteinExistence type="predicted"/>
<accession>A0A2G8SSA7</accession>